<gene>
    <name evidence="2" type="ORF">L1049_005352</name>
</gene>
<dbReference type="EMBL" id="JBBPBK010000007">
    <property type="protein sequence ID" value="KAK9282435.1"/>
    <property type="molecule type" value="Genomic_DNA"/>
</dbReference>
<dbReference type="Proteomes" id="UP001415857">
    <property type="component" value="Unassembled WGS sequence"/>
</dbReference>
<feature type="region of interest" description="Disordered" evidence="1">
    <location>
        <begin position="1"/>
        <end position="50"/>
    </location>
</feature>
<proteinExistence type="predicted"/>
<accession>A0AAP0RQM9</accession>
<evidence type="ECO:0000313" key="2">
    <source>
        <dbReference type="EMBL" id="KAK9282435.1"/>
    </source>
</evidence>
<evidence type="ECO:0000256" key="1">
    <source>
        <dbReference type="SAM" id="MobiDB-lite"/>
    </source>
</evidence>
<evidence type="ECO:0000313" key="3">
    <source>
        <dbReference type="Proteomes" id="UP001415857"/>
    </source>
</evidence>
<comment type="caution">
    <text evidence="2">The sequence shown here is derived from an EMBL/GenBank/DDBJ whole genome shotgun (WGS) entry which is preliminary data.</text>
</comment>
<organism evidence="2 3">
    <name type="scientific">Liquidambar formosana</name>
    <name type="common">Formosan gum</name>
    <dbReference type="NCBI Taxonomy" id="63359"/>
    <lineage>
        <taxon>Eukaryota</taxon>
        <taxon>Viridiplantae</taxon>
        <taxon>Streptophyta</taxon>
        <taxon>Embryophyta</taxon>
        <taxon>Tracheophyta</taxon>
        <taxon>Spermatophyta</taxon>
        <taxon>Magnoliopsida</taxon>
        <taxon>eudicotyledons</taxon>
        <taxon>Gunneridae</taxon>
        <taxon>Pentapetalae</taxon>
        <taxon>Saxifragales</taxon>
        <taxon>Altingiaceae</taxon>
        <taxon>Liquidambar</taxon>
    </lineage>
</organism>
<protein>
    <submittedName>
        <fullName evidence="2">Uncharacterized protein</fullName>
    </submittedName>
</protein>
<reference evidence="2 3" key="1">
    <citation type="journal article" date="2024" name="Plant J.">
        <title>Genome sequences and population genomics reveal climatic adaptation and genomic divergence between two closely related sweetgum species.</title>
        <authorList>
            <person name="Xu W.Q."/>
            <person name="Ren C.Q."/>
            <person name="Zhang X.Y."/>
            <person name="Comes H.P."/>
            <person name="Liu X.H."/>
            <person name="Li Y.G."/>
            <person name="Kettle C.J."/>
            <person name="Jalonen R."/>
            <person name="Gaisberger H."/>
            <person name="Ma Y.Z."/>
            <person name="Qiu Y.X."/>
        </authorList>
    </citation>
    <scope>NUCLEOTIDE SEQUENCE [LARGE SCALE GENOMIC DNA]</scope>
    <source>
        <strain evidence="2">Hangzhou</strain>
    </source>
</reference>
<keyword evidence="3" id="KW-1185">Reference proteome</keyword>
<sequence>MEDLEDREDLEGRGEDLEGQGEDQAGVLDPGDQAGGVLDSEDRDGDQDLEAPASSVGLLMILNVFDFTAYPACAVAGCYKIASVDPAALTEVLVVAPLHFDPLILLF</sequence>
<feature type="compositionally biased region" description="Acidic residues" evidence="1">
    <location>
        <begin position="39"/>
        <end position="49"/>
    </location>
</feature>
<dbReference type="AlphaFoldDB" id="A0AAP0RQM9"/>
<name>A0AAP0RQM9_LIQFO</name>